<dbReference type="Pfam" id="PF17900">
    <property type="entry name" value="Peptidase_M1_N"/>
    <property type="match status" value="1"/>
</dbReference>
<keyword evidence="8" id="KW-0378">Hydrolase</keyword>
<dbReference type="GO" id="GO:0006508">
    <property type="term" value="P:proteolysis"/>
    <property type="evidence" value="ECO:0007669"/>
    <property type="project" value="UniProtKB-KW"/>
</dbReference>
<evidence type="ECO:0000256" key="10">
    <source>
        <dbReference type="ARBA" id="ARBA00023049"/>
    </source>
</evidence>
<dbReference type="Proteomes" id="UP000569914">
    <property type="component" value="Unassembled WGS sequence"/>
</dbReference>
<keyword evidence="16" id="KW-0031">Aminopeptidase</keyword>
<keyword evidence="7" id="KW-0479">Metal-binding</keyword>
<dbReference type="Gene3D" id="2.60.40.1730">
    <property type="entry name" value="tricorn interacting facor f3 domain"/>
    <property type="match status" value="1"/>
</dbReference>
<accession>A0A7Y9I4I8</accession>
<evidence type="ECO:0000256" key="12">
    <source>
        <dbReference type="ARBA" id="ARBA00031533"/>
    </source>
</evidence>
<dbReference type="GO" id="GO:0008237">
    <property type="term" value="F:metallopeptidase activity"/>
    <property type="evidence" value="ECO:0007669"/>
    <property type="project" value="UniProtKB-KW"/>
</dbReference>
<keyword evidence="13" id="KW-0472">Membrane</keyword>
<evidence type="ECO:0000313" key="16">
    <source>
        <dbReference type="EMBL" id="NYE70132.1"/>
    </source>
</evidence>
<dbReference type="GO" id="GO:0008270">
    <property type="term" value="F:zinc ion binding"/>
    <property type="evidence" value="ECO:0007669"/>
    <property type="project" value="InterPro"/>
</dbReference>
<evidence type="ECO:0000256" key="8">
    <source>
        <dbReference type="ARBA" id="ARBA00022801"/>
    </source>
</evidence>
<evidence type="ECO:0000256" key="1">
    <source>
        <dbReference type="ARBA" id="ARBA00000098"/>
    </source>
</evidence>
<evidence type="ECO:0000256" key="9">
    <source>
        <dbReference type="ARBA" id="ARBA00022833"/>
    </source>
</evidence>
<dbReference type="InterPro" id="IPR050344">
    <property type="entry name" value="Peptidase_M1_aminopeptidases"/>
</dbReference>
<evidence type="ECO:0000256" key="7">
    <source>
        <dbReference type="ARBA" id="ARBA00022723"/>
    </source>
</evidence>
<dbReference type="AlphaFoldDB" id="A0A7Y9I4I8"/>
<dbReference type="GO" id="GO:0016285">
    <property type="term" value="F:alanyl aminopeptidase activity"/>
    <property type="evidence" value="ECO:0007669"/>
    <property type="project" value="UniProtKB-EC"/>
</dbReference>
<reference evidence="16 17" key="1">
    <citation type="submission" date="2020-07" db="EMBL/GenBank/DDBJ databases">
        <title>Sequencing the genomes of 1000 actinobacteria strains.</title>
        <authorList>
            <person name="Klenk H.-P."/>
        </authorList>
    </citation>
    <scope>NUCLEOTIDE SEQUENCE [LARGE SCALE GENOMIC DNA]</scope>
    <source>
        <strain evidence="16 17">DSM 22083</strain>
    </source>
</reference>
<dbReference type="PANTHER" id="PTHR11533">
    <property type="entry name" value="PROTEASE M1 ZINC METALLOPROTEASE"/>
    <property type="match status" value="1"/>
</dbReference>
<dbReference type="InterPro" id="IPR045357">
    <property type="entry name" value="Aminopeptidase_N-like_N"/>
</dbReference>
<sequence>MSSVDPDWGPPDPWGRFNETPVRHRPYRAAYVFAVIMAVIAFLAVAVPVGIPFLVSRWTEQPPVVAPDPAGGRPGVGDPYFPDYGSSGYDAIKYTISVDWDPAAKRLSGRTVITARADQTLPSFYVDLALPVESVLVDGAPARHAKAGFQDVKITPREPVPAGRDFKITIEYAGEPGAVQRNETRAWYATGQEWTAAGEPESAAWWYPSNDHPSDVALMDVSVRVPAGFEVISVGRLESRDTAEEADHDTWRWIARQPMATYLNFISIGQYQIKEGVAAGRPYLYAVSEQLTEPERKIAFAQLEKSESMITIMEEAFGPYPFSEFGGVVPVHDFWFGGLETQTRPIYQRQAILDDDFAPELIMHELAHMWYGNHVTLAQWDDIFINESYATWAQWLYRERTGRQPAAEAFADMYGRVKDRPDFWRVTMIDPGPGQLFSTVYARGPMTLQALRTVIGDEAFFALAREWAADPGPRSVEQWMAAAQAKTSTDLGPFFDAWLRSTSAPDPTAANGFG</sequence>
<proteinExistence type="inferred from homology"/>
<keyword evidence="9" id="KW-0862">Zinc</keyword>
<keyword evidence="10" id="KW-0482">Metalloprotease</keyword>
<dbReference type="CDD" id="cd09603">
    <property type="entry name" value="M1_APN_like"/>
    <property type="match status" value="1"/>
</dbReference>
<evidence type="ECO:0000256" key="4">
    <source>
        <dbReference type="ARBA" id="ARBA00012564"/>
    </source>
</evidence>
<dbReference type="InterPro" id="IPR014782">
    <property type="entry name" value="Peptidase_M1_dom"/>
</dbReference>
<comment type="caution">
    <text evidence="16">The sequence shown here is derived from an EMBL/GenBank/DDBJ whole genome shotgun (WGS) entry which is preliminary data.</text>
</comment>
<evidence type="ECO:0000313" key="17">
    <source>
        <dbReference type="Proteomes" id="UP000569914"/>
    </source>
</evidence>
<evidence type="ECO:0000256" key="6">
    <source>
        <dbReference type="ARBA" id="ARBA00022670"/>
    </source>
</evidence>
<comment type="cofactor">
    <cofactor evidence="2">
        <name>Zn(2+)</name>
        <dbReference type="ChEBI" id="CHEBI:29105"/>
    </cofactor>
</comment>
<keyword evidence="13" id="KW-0812">Transmembrane</keyword>
<evidence type="ECO:0000259" key="15">
    <source>
        <dbReference type="Pfam" id="PF17900"/>
    </source>
</evidence>
<evidence type="ECO:0000256" key="5">
    <source>
        <dbReference type="ARBA" id="ARBA00015611"/>
    </source>
</evidence>
<gene>
    <name evidence="16" type="ORF">BKA15_001461</name>
</gene>
<dbReference type="RefSeq" id="WP_179749368.1">
    <property type="nucleotide sequence ID" value="NZ_JACCBU010000001.1"/>
</dbReference>
<name>A0A7Y9I4I8_9ACTN</name>
<dbReference type="InterPro" id="IPR042097">
    <property type="entry name" value="Aminopeptidase_N-like_N_sf"/>
</dbReference>
<organism evidence="16 17">
    <name type="scientific">Microlunatus parietis</name>
    <dbReference type="NCBI Taxonomy" id="682979"/>
    <lineage>
        <taxon>Bacteria</taxon>
        <taxon>Bacillati</taxon>
        <taxon>Actinomycetota</taxon>
        <taxon>Actinomycetes</taxon>
        <taxon>Propionibacteriales</taxon>
        <taxon>Propionibacteriaceae</taxon>
        <taxon>Microlunatus</taxon>
    </lineage>
</organism>
<evidence type="ECO:0000256" key="13">
    <source>
        <dbReference type="SAM" id="Phobius"/>
    </source>
</evidence>
<keyword evidence="17" id="KW-1185">Reference proteome</keyword>
<evidence type="ECO:0000259" key="14">
    <source>
        <dbReference type="Pfam" id="PF01433"/>
    </source>
</evidence>
<dbReference type="EC" id="3.4.11.2" evidence="4"/>
<dbReference type="Gene3D" id="1.10.390.10">
    <property type="entry name" value="Neutral Protease Domain 2"/>
    <property type="match status" value="1"/>
</dbReference>
<dbReference type="SUPFAM" id="SSF55486">
    <property type="entry name" value="Metalloproteases ('zincins'), catalytic domain"/>
    <property type="match status" value="1"/>
</dbReference>
<feature type="domain" description="Peptidase M1 membrane alanine aminopeptidase" evidence="14">
    <location>
        <begin position="302"/>
        <end position="467"/>
    </location>
</feature>
<dbReference type="Pfam" id="PF01433">
    <property type="entry name" value="Peptidase_M1"/>
    <property type="match status" value="1"/>
</dbReference>
<evidence type="ECO:0000256" key="2">
    <source>
        <dbReference type="ARBA" id="ARBA00001947"/>
    </source>
</evidence>
<dbReference type="InterPro" id="IPR027268">
    <property type="entry name" value="Peptidase_M4/M1_CTD_sf"/>
</dbReference>
<dbReference type="PANTHER" id="PTHR11533:SF297">
    <property type="entry name" value="AMINOPEPTIDASE N"/>
    <property type="match status" value="1"/>
</dbReference>
<evidence type="ECO:0000256" key="11">
    <source>
        <dbReference type="ARBA" id="ARBA00029811"/>
    </source>
</evidence>
<comment type="similarity">
    <text evidence="3">Belongs to the peptidase M1 family.</text>
</comment>
<evidence type="ECO:0000256" key="3">
    <source>
        <dbReference type="ARBA" id="ARBA00010136"/>
    </source>
</evidence>
<dbReference type="InterPro" id="IPR001930">
    <property type="entry name" value="Peptidase_M1"/>
</dbReference>
<feature type="transmembrane region" description="Helical" evidence="13">
    <location>
        <begin position="30"/>
        <end position="55"/>
    </location>
</feature>
<dbReference type="SUPFAM" id="SSF63737">
    <property type="entry name" value="Leukotriene A4 hydrolase N-terminal domain"/>
    <property type="match status" value="1"/>
</dbReference>
<dbReference type="PRINTS" id="PR00756">
    <property type="entry name" value="ALADIPTASE"/>
</dbReference>
<comment type="catalytic activity">
    <reaction evidence="1">
        <text>Release of an N-terminal amino acid, Xaa-|-Yaa- from a peptide, amide or arylamide. Xaa is preferably Ala, but may be most amino acids including Pro (slow action). When a terminal hydrophobic residue is followed by a prolyl residue, the two may be released as an intact Xaa-Pro dipeptide.</text>
        <dbReference type="EC" id="3.4.11.2"/>
    </reaction>
</comment>
<dbReference type="EMBL" id="JACCBU010000001">
    <property type="protein sequence ID" value="NYE70132.1"/>
    <property type="molecule type" value="Genomic_DNA"/>
</dbReference>
<keyword evidence="6" id="KW-0645">Protease</keyword>
<feature type="domain" description="Aminopeptidase N-like N-terminal" evidence="15">
    <location>
        <begin position="150"/>
        <end position="263"/>
    </location>
</feature>
<keyword evidence="13" id="KW-1133">Transmembrane helix</keyword>
<protein>
    <recommendedName>
        <fullName evidence="5">Aminopeptidase N</fullName>
        <ecNumber evidence="4">3.4.11.2</ecNumber>
    </recommendedName>
    <alternativeName>
        <fullName evidence="11">Alanine aminopeptidase</fullName>
    </alternativeName>
    <alternativeName>
        <fullName evidence="12">Lysyl aminopeptidase</fullName>
    </alternativeName>
</protein>